<dbReference type="GO" id="GO:0005085">
    <property type="term" value="F:guanyl-nucleotide exchange factor activity"/>
    <property type="evidence" value="ECO:0007669"/>
    <property type="project" value="TreeGrafter"/>
</dbReference>
<proteinExistence type="predicted"/>
<dbReference type="GO" id="GO:0005737">
    <property type="term" value="C:cytoplasm"/>
    <property type="evidence" value="ECO:0007669"/>
    <property type="project" value="TreeGrafter"/>
</dbReference>
<name>A0A6A7RY00_9PROT</name>
<dbReference type="PANTHER" id="PTHR45982">
    <property type="entry name" value="REGULATOR OF CHROMOSOME CONDENSATION"/>
    <property type="match status" value="1"/>
</dbReference>
<gene>
    <name evidence="1" type="ORF">CRU78_18415</name>
</gene>
<reference evidence="1 2" key="1">
    <citation type="submission" date="2017-09" db="EMBL/GenBank/DDBJ databases">
        <title>Metagenomic Analysis Reveals Denitrifying Candidatus Accumulibacter and Flanking Population as a Source of N2O.</title>
        <authorList>
            <person name="Gao H."/>
            <person name="Mao Y."/>
            <person name="Zhao X."/>
            <person name="Liu W.-T."/>
            <person name="Zhang T."/>
            <person name="Wells G."/>
        </authorList>
    </citation>
    <scope>NUCLEOTIDE SEQUENCE [LARGE SCALE GENOMIC DNA]</scope>
    <source>
        <strain evidence="1">CANDO_2_IC</strain>
    </source>
</reference>
<dbReference type="PROSITE" id="PS50012">
    <property type="entry name" value="RCC1_3"/>
    <property type="match status" value="1"/>
</dbReference>
<dbReference type="EMBL" id="PDHS01000502">
    <property type="protein sequence ID" value="MQM32353.1"/>
    <property type="molecule type" value="Genomic_DNA"/>
</dbReference>
<sequence length="547" mass="60839">MAAQDYLGSTFTQRADELTQALSSCAHEPGRSVQEVRIDTVRLPLTTGQDEASSLPFVQTRPALVGLRINDALYRDLLRMDAPASPRDEDVSDVLSRLPEALSANETIKVFVLWRSPRLLVLQVDSYGCETRCWQNSEQRLFDLRTGERVEADDLLSRDGRLAVDRLGERSVRQEARKLRRGGDAQWAPDGLEFFERCRQEWRRWRSKGGDQIVWRSDKRWRLRGPSCPGHSDGMLLSIDSKIFPLASLAPNLSAYGKSLLLGVGDVRTWEPPLAVCAISGAPPDPQGWAARVAEISAGEDHVFLREASGRVWGWGINYDGVLGRGDTRRAQIVAPFVVGDDYLYAGAGQRFSSVVRRDGSLWTWGSGYSGHLGDGGQSRRQPARIGENFILADVDNYGGRALTQDGRLWAWGGSKRPIQVMAKDVTQVRGSKPILILQRDGGLLAWNELHWVRPGESDVTPRNLNWHGLSFARLPQSRKLELAWRADGSAWAWGRTLAAMATPEALPGLNESPWPRLVGQDWVDVKTSNDSTLVATRKLDGSLWVS</sequence>
<dbReference type="InterPro" id="IPR051553">
    <property type="entry name" value="Ran_GTPase-activating"/>
</dbReference>
<accession>A0A6A7RY00</accession>
<dbReference type="InterPro" id="IPR009091">
    <property type="entry name" value="RCC1/BLIP-II"/>
</dbReference>
<feature type="non-terminal residue" evidence="1">
    <location>
        <position position="547"/>
    </location>
</feature>
<protein>
    <recommendedName>
        <fullName evidence="3">BNR repeat domain protein</fullName>
    </recommendedName>
</protein>
<dbReference type="InterPro" id="IPR000408">
    <property type="entry name" value="Reg_chr_condens"/>
</dbReference>
<evidence type="ECO:0000313" key="1">
    <source>
        <dbReference type="EMBL" id="MQM32353.1"/>
    </source>
</evidence>
<dbReference type="PANTHER" id="PTHR45982:SF1">
    <property type="entry name" value="REGULATOR OF CHROMOSOME CONDENSATION"/>
    <property type="match status" value="1"/>
</dbReference>
<comment type="caution">
    <text evidence="1">The sequence shown here is derived from an EMBL/GenBank/DDBJ whole genome shotgun (WGS) entry which is preliminary data.</text>
</comment>
<dbReference type="Proteomes" id="UP000342300">
    <property type="component" value="Unassembled WGS sequence"/>
</dbReference>
<dbReference type="Gene3D" id="2.130.10.30">
    <property type="entry name" value="Regulator of chromosome condensation 1/beta-lactamase-inhibitor protein II"/>
    <property type="match status" value="1"/>
</dbReference>
<dbReference type="Pfam" id="PF13540">
    <property type="entry name" value="RCC1_2"/>
    <property type="match status" value="1"/>
</dbReference>
<dbReference type="AlphaFoldDB" id="A0A6A7RY00"/>
<organism evidence="1 2">
    <name type="scientific">Candidatus Accumulibacter phosphatis</name>
    <dbReference type="NCBI Taxonomy" id="327160"/>
    <lineage>
        <taxon>Bacteria</taxon>
        <taxon>Pseudomonadati</taxon>
        <taxon>Pseudomonadota</taxon>
        <taxon>Betaproteobacteria</taxon>
        <taxon>Candidatus Accumulibacter</taxon>
    </lineage>
</organism>
<dbReference type="SUPFAM" id="SSF50985">
    <property type="entry name" value="RCC1/BLIP-II"/>
    <property type="match status" value="1"/>
</dbReference>
<evidence type="ECO:0000313" key="2">
    <source>
        <dbReference type="Proteomes" id="UP000342300"/>
    </source>
</evidence>
<evidence type="ECO:0008006" key="3">
    <source>
        <dbReference type="Google" id="ProtNLM"/>
    </source>
</evidence>